<dbReference type="GO" id="GO:0000981">
    <property type="term" value="F:DNA-binding transcription factor activity, RNA polymerase II-specific"/>
    <property type="evidence" value="ECO:0007669"/>
    <property type="project" value="TreeGrafter"/>
</dbReference>
<keyword evidence="5 9" id="KW-0238">DNA-binding</keyword>
<evidence type="ECO:0000256" key="5">
    <source>
        <dbReference type="ARBA" id="ARBA00023125"/>
    </source>
</evidence>
<evidence type="ECO:0000256" key="8">
    <source>
        <dbReference type="ARBA" id="ARBA00023242"/>
    </source>
</evidence>
<dbReference type="GO" id="GO:0043565">
    <property type="term" value="F:sequence-specific DNA binding"/>
    <property type="evidence" value="ECO:0007669"/>
    <property type="project" value="InterPro"/>
</dbReference>
<evidence type="ECO:0000313" key="12">
    <source>
        <dbReference type="Ensembl" id="ENSHHUP00000088470.1"/>
    </source>
</evidence>
<dbReference type="AlphaFoldDB" id="A0A4W5RQX1"/>
<dbReference type="Gene3D" id="1.10.10.10">
    <property type="entry name" value="Winged helix-like DNA-binding domain superfamily/Winged helix DNA-binding domain"/>
    <property type="match status" value="1"/>
</dbReference>
<evidence type="ECO:0000256" key="1">
    <source>
        <dbReference type="ARBA" id="ARBA00004123"/>
    </source>
</evidence>
<dbReference type="PROSITE" id="PS00345">
    <property type="entry name" value="ETS_DOMAIN_1"/>
    <property type="match status" value="1"/>
</dbReference>
<dbReference type="Pfam" id="PF12310">
    <property type="entry name" value="Elf-1_N"/>
    <property type="match status" value="1"/>
</dbReference>
<evidence type="ECO:0000256" key="3">
    <source>
        <dbReference type="ARBA" id="ARBA00022553"/>
    </source>
</evidence>
<dbReference type="SUPFAM" id="SSF46785">
    <property type="entry name" value="Winged helix' DNA-binding domain"/>
    <property type="match status" value="1"/>
</dbReference>
<evidence type="ECO:0000256" key="9">
    <source>
        <dbReference type="RuleBase" id="RU004019"/>
    </source>
</evidence>
<evidence type="ECO:0000256" key="10">
    <source>
        <dbReference type="SAM" id="MobiDB-lite"/>
    </source>
</evidence>
<protein>
    <submittedName>
        <fullName evidence="12">E74-like factor 2a (ets domain transcription factor)</fullName>
    </submittedName>
</protein>
<reference evidence="12" key="3">
    <citation type="submission" date="2025-09" db="UniProtKB">
        <authorList>
            <consortium name="Ensembl"/>
        </authorList>
    </citation>
    <scope>IDENTIFICATION</scope>
</reference>
<dbReference type="GO" id="GO:0005634">
    <property type="term" value="C:nucleus"/>
    <property type="evidence" value="ECO:0007669"/>
    <property type="project" value="UniProtKB-SubCell"/>
</dbReference>
<dbReference type="InterPro" id="IPR022084">
    <property type="entry name" value="TF_Elf_N"/>
</dbReference>
<keyword evidence="3" id="KW-0597">Phosphoprotein</keyword>
<dbReference type="Proteomes" id="UP000314982">
    <property type="component" value="Unassembled WGS sequence"/>
</dbReference>
<dbReference type="Pfam" id="PF00178">
    <property type="entry name" value="Ets"/>
    <property type="match status" value="1"/>
</dbReference>
<dbReference type="GeneTree" id="ENSGT00940000154953"/>
<organism evidence="12 13">
    <name type="scientific">Hucho hucho</name>
    <name type="common">huchen</name>
    <dbReference type="NCBI Taxonomy" id="62062"/>
    <lineage>
        <taxon>Eukaryota</taxon>
        <taxon>Metazoa</taxon>
        <taxon>Chordata</taxon>
        <taxon>Craniata</taxon>
        <taxon>Vertebrata</taxon>
        <taxon>Euteleostomi</taxon>
        <taxon>Actinopterygii</taxon>
        <taxon>Neopterygii</taxon>
        <taxon>Teleostei</taxon>
        <taxon>Protacanthopterygii</taxon>
        <taxon>Salmoniformes</taxon>
        <taxon>Salmonidae</taxon>
        <taxon>Salmoninae</taxon>
        <taxon>Hucho</taxon>
    </lineage>
</organism>
<keyword evidence="13" id="KW-1185">Reference proteome</keyword>
<dbReference type="PRINTS" id="PR00454">
    <property type="entry name" value="ETSDOMAIN"/>
</dbReference>
<evidence type="ECO:0000256" key="4">
    <source>
        <dbReference type="ARBA" id="ARBA00023015"/>
    </source>
</evidence>
<comment type="similarity">
    <text evidence="2 9">Belongs to the ETS family.</text>
</comment>
<evidence type="ECO:0000313" key="13">
    <source>
        <dbReference type="Proteomes" id="UP000314982"/>
    </source>
</evidence>
<feature type="compositionally biased region" description="Polar residues" evidence="10">
    <location>
        <begin position="158"/>
        <end position="168"/>
    </location>
</feature>
<dbReference type="PROSITE" id="PS50061">
    <property type="entry name" value="ETS_DOMAIN_3"/>
    <property type="match status" value="1"/>
</dbReference>
<dbReference type="Ensembl" id="ENSHHUT00000091221.1">
    <property type="protein sequence ID" value="ENSHHUP00000088470.1"/>
    <property type="gene ID" value="ENSHHUG00000051111.1"/>
</dbReference>
<keyword evidence="6" id="KW-0010">Activator</keyword>
<dbReference type="InterPro" id="IPR036390">
    <property type="entry name" value="WH_DNA-bd_sf"/>
</dbReference>
<keyword evidence="4" id="KW-0805">Transcription regulation</keyword>
<dbReference type="FunFam" id="1.10.10.10:FF:000066">
    <property type="entry name" value="ETS-related transcription factor Elf-2 isoform X1"/>
    <property type="match status" value="1"/>
</dbReference>
<dbReference type="PROSITE" id="PS00346">
    <property type="entry name" value="ETS_DOMAIN_2"/>
    <property type="match status" value="1"/>
</dbReference>
<evidence type="ECO:0000256" key="7">
    <source>
        <dbReference type="ARBA" id="ARBA00023163"/>
    </source>
</evidence>
<dbReference type="SMART" id="SM00413">
    <property type="entry name" value="ETS"/>
    <property type="match status" value="1"/>
</dbReference>
<comment type="subcellular location">
    <subcellularLocation>
        <location evidence="1 9">Nucleus</location>
    </subcellularLocation>
</comment>
<dbReference type="PANTHER" id="PTHR11849:SF10">
    <property type="entry name" value="ETS-RELATED TRANSCRIPTION FACTOR ELF-2"/>
    <property type="match status" value="1"/>
</dbReference>
<dbReference type="GO" id="GO:0045893">
    <property type="term" value="P:positive regulation of DNA-templated transcription"/>
    <property type="evidence" value="ECO:0007669"/>
    <property type="project" value="UniProtKB-ARBA"/>
</dbReference>
<feature type="compositionally biased region" description="Basic residues" evidence="10">
    <location>
        <begin position="147"/>
        <end position="157"/>
    </location>
</feature>
<feature type="region of interest" description="Disordered" evidence="10">
    <location>
        <begin position="128"/>
        <end position="176"/>
    </location>
</feature>
<name>A0A4W5RQX1_9TELE</name>
<evidence type="ECO:0000256" key="6">
    <source>
        <dbReference type="ARBA" id="ARBA00023159"/>
    </source>
</evidence>
<keyword evidence="8 9" id="KW-0539">Nucleus</keyword>
<keyword evidence="7" id="KW-0804">Transcription</keyword>
<evidence type="ECO:0000259" key="11">
    <source>
        <dbReference type="PROSITE" id="PS50061"/>
    </source>
</evidence>
<dbReference type="InterPro" id="IPR000418">
    <property type="entry name" value="Ets_dom"/>
</dbReference>
<proteinExistence type="inferred from homology"/>
<dbReference type="GO" id="GO:0030154">
    <property type="term" value="P:cell differentiation"/>
    <property type="evidence" value="ECO:0007669"/>
    <property type="project" value="TreeGrafter"/>
</dbReference>
<reference evidence="13" key="1">
    <citation type="submission" date="2018-06" db="EMBL/GenBank/DDBJ databases">
        <title>Genome assembly of Danube salmon.</title>
        <authorList>
            <person name="Macqueen D.J."/>
            <person name="Gundappa M.K."/>
        </authorList>
    </citation>
    <scope>NUCLEOTIDE SEQUENCE [LARGE SCALE GENOMIC DNA]</scope>
</reference>
<dbReference type="PANTHER" id="PTHR11849">
    <property type="entry name" value="ETS"/>
    <property type="match status" value="1"/>
</dbReference>
<evidence type="ECO:0000256" key="2">
    <source>
        <dbReference type="ARBA" id="ARBA00005562"/>
    </source>
</evidence>
<accession>A0A4W5RQX1</accession>
<feature type="region of interest" description="Disordered" evidence="10">
    <location>
        <begin position="95"/>
        <end position="115"/>
    </location>
</feature>
<sequence>MASLSCSFIVETVIGEDGEEYPAVVVEEVPSAQVEQCYAAQVLVYDDGTYLIQDVGDEQEVVTEVVETVEVSSHGGTVCFDKTFEAAEALLHMDSPSSFHGDRNNTGNHSTPPPDVMMETVVEVSTECEPLEEDSFPIPPDYEPPSAKKKKGGRKSKTQQPQPDTNCTIDLGIRKRPREGKGSTTYLWEFLLDLLQDKNTCPRYIKWMQRDKGIFKLVDSKAVSKLWGKHKNKPDMNYETMGRALRYYYQRGILAKVEGQRLAYQFKDMPKNIRVIDDDGDEEGEGEPSEHHRAVQTLTLDPAHSTQTKQNYVTVIPTASGNSELIWKVTLNSSTVFTTQAPITLGNTHTSGPKLVIQTLPTIMPSGAKSGEKITIITIPAAQLAQLTQGNLSAQLSGQLAQLIQAKPVTQLIQAKPVTQLVQAKPVTQGENGPPVKIPVTSLKLLQNRV</sequence>
<feature type="domain" description="ETS" evidence="11">
    <location>
        <begin position="185"/>
        <end position="267"/>
    </location>
</feature>
<reference evidence="12" key="2">
    <citation type="submission" date="2025-08" db="UniProtKB">
        <authorList>
            <consortium name="Ensembl"/>
        </authorList>
    </citation>
    <scope>IDENTIFICATION</scope>
</reference>
<dbReference type="InterPro" id="IPR036388">
    <property type="entry name" value="WH-like_DNA-bd_sf"/>
</dbReference>
<dbReference type="InterPro" id="IPR046328">
    <property type="entry name" value="ETS_fam"/>
</dbReference>